<comment type="subcellular location">
    <subcellularLocation>
        <location evidence="1">Mitochondrion inner membrane</location>
    </subcellularLocation>
</comment>
<reference evidence="11 12" key="1">
    <citation type="submission" date="2014-04" db="EMBL/GenBank/DDBJ databases">
        <authorList>
            <consortium name="DOE Joint Genome Institute"/>
            <person name="Kuo A."/>
            <person name="Gay G."/>
            <person name="Dore J."/>
            <person name="Kohler A."/>
            <person name="Nagy L.G."/>
            <person name="Floudas D."/>
            <person name="Copeland A."/>
            <person name="Barry K.W."/>
            <person name="Cichocki N."/>
            <person name="Veneault-Fourrey C."/>
            <person name="LaButti K."/>
            <person name="Lindquist E.A."/>
            <person name="Lipzen A."/>
            <person name="Lundell T."/>
            <person name="Morin E."/>
            <person name="Murat C."/>
            <person name="Sun H."/>
            <person name="Tunlid A."/>
            <person name="Henrissat B."/>
            <person name="Grigoriev I.V."/>
            <person name="Hibbett D.S."/>
            <person name="Martin F."/>
            <person name="Nordberg H.P."/>
            <person name="Cantor M.N."/>
            <person name="Hua S.X."/>
        </authorList>
    </citation>
    <scope>NUCLEOTIDE SEQUENCE [LARGE SCALE GENOMIC DNA]</scope>
    <source>
        <strain evidence="12">h7</strain>
    </source>
</reference>
<keyword evidence="5" id="KW-0999">Mitochondrion inner membrane</keyword>
<dbReference type="EMBL" id="KN831770">
    <property type="protein sequence ID" value="KIM46829.1"/>
    <property type="molecule type" value="Genomic_DNA"/>
</dbReference>
<keyword evidence="6 10" id="KW-1133">Transmembrane helix</keyword>
<evidence type="ECO:0000256" key="2">
    <source>
        <dbReference type="ARBA" id="ARBA00009575"/>
    </source>
</evidence>
<reference evidence="12" key="2">
    <citation type="submission" date="2015-01" db="EMBL/GenBank/DDBJ databases">
        <title>Evolutionary Origins and Diversification of the Mycorrhizal Mutualists.</title>
        <authorList>
            <consortium name="DOE Joint Genome Institute"/>
            <consortium name="Mycorrhizal Genomics Consortium"/>
            <person name="Kohler A."/>
            <person name="Kuo A."/>
            <person name="Nagy L.G."/>
            <person name="Floudas D."/>
            <person name="Copeland A."/>
            <person name="Barry K.W."/>
            <person name="Cichocki N."/>
            <person name="Veneault-Fourrey C."/>
            <person name="LaButti K."/>
            <person name="Lindquist E.A."/>
            <person name="Lipzen A."/>
            <person name="Lundell T."/>
            <person name="Morin E."/>
            <person name="Murat C."/>
            <person name="Riley R."/>
            <person name="Ohm R."/>
            <person name="Sun H."/>
            <person name="Tunlid A."/>
            <person name="Henrissat B."/>
            <person name="Grigoriev I.V."/>
            <person name="Hibbett D.S."/>
            <person name="Martin F."/>
        </authorList>
    </citation>
    <scope>NUCLEOTIDE SEQUENCE [LARGE SCALE GENOMIC DNA]</scope>
    <source>
        <strain evidence="12">h7</strain>
    </source>
</reference>
<protein>
    <recommendedName>
        <fullName evidence="3">Cytochrome c oxidase assembly protein COX20, mitochondrial</fullName>
    </recommendedName>
</protein>
<evidence type="ECO:0000256" key="4">
    <source>
        <dbReference type="ARBA" id="ARBA00022692"/>
    </source>
</evidence>
<dbReference type="AlphaFoldDB" id="A0A0C3CRW9"/>
<dbReference type="GO" id="GO:0033617">
    <property type="term" value="P:mitochondrial respiratory chain complex IV assembly"/>
    <property type="evidence" value="ECO:0007669"/>
    <property type="project" value="InterPro"/>
</dbReference>
<evidence type="ECO:0000256" key="7">
    <source>
        <dbReference type="ARBA" id="ARBA00023128"/>
    </source>
</evidence>
<name>A0A0C3CRW9_HEBCY</name>
<dbReference type="HOGENOM" id="CLU_101495_2_1_1"/>
<evidence type="ECO:0000256" key="10">
    <source>
        <dbReference type="SAM" id="Phobius"/>
    </source>
</evidence>
<evidence type="ECO:0000313" key="12">
    <source>
        <dbReference type="Proteomes" id="UP000053424"/>
    </source>
</evidence>
<keyword evidence="12" id="KW-1185">Reference proteome</keyword>
<keyword evidence="8 10" id="KW-0472">Membrane</keyword>
<dbReference type="STRING" id="686832.A0A0C3CRW9"/>
<dbReference type="PANTHER" id="PTHR31586">
    <property type="entry name" value="CYTOCHROME C OXIDASE PROTEIN 20"/>
    <property type="match status" value="1"/>
</dbReference>
<organism evidence="11 12">
    <name type="scientific">Hebeloma cylindrosporum</name>
    <dbReference type="NCBI Taxonomy" id="76867"/>
    <lineage>
        <taxon>Eukaryota</taxon>
        <taxon>Fungi</taxon>
        <taxon>Dikarya</taxon>
        <taxon>Basidiomycota</taxon>
        <taxon>Agaricomycotina</taxon>
        <taxon>Agaricomycetes</taxon>
        <taxon>Agaricomycetidae</taxon>
        <taxon>Agaricales</taxon>
        <taxon>Agaricineae</taxon>
        <taxon>Hymenogastraceae</taxon>
        <taxon>Hebeloma</taxon>
    </lineage>
</organism>
<feature type="region of interest" description="Disordered" evidence="9">
    <location>
        <begin position="108"/>
        <end position="128"/>
    </location>
</feature>
<gene>
    <name evidence="11" type="ORF">M413DRAFT_440405</name>
</gene>
<feature type="region of interest" description="Disordered" evidence="9">
    <location>
        <begin position="1"/>
        <end position="23"/>
    </location>
</feature>
<accession>A0A0C3CRW9</accession>
<dbReference type="PANTHER" id="PTHR31586:SF1">
    <property type="entry name" value="CYTOCHROME C OXIDASE ASSEMBLY PROTEIN COX20, MITOCHONDRIAL"/>
    <property type="match status" value="1"/>
</dbReference>
<evidence type="ECO:0000256" key="5">
    <source>
        <dbReference type="ARBA" id="ARBA00022792"/>
    </source>
</evidence>
<evidence type="ECO:0000313" key="11">
    <source>
        <dbReference type="EMBL" id="KIM46829.1"/>
    </source>
</evidence>
<keyword evidence="4 10" id="KW-0812">Transmembrane</keyword>
<dbReference type="GO" id="GO:0005743">
    <property type="term" value="C:mitochondrial inner membrane"/>
    <property type="evidence" value="ECO:0007669"/>
    <property type="project" value="UniProtKB-SubCell"/>
</dbReference>
<evidence type="ECO:0000256" key="1">
    <source>
        <dbReference type="ARBA" id="ARBA00004273"/>
    </source>
</evidence>
<dbReference type="Pfam" id="PF12597">
    <property type="entry name" value="Cox20"/>
    <property type="match status" value="1"/>
</dbReference>
<dbReference type="InterPro" id="IPR022533">
    <property type="entry name" value="Cox20"/>
</dbReference>
<evidence type="ECO:0000256" key="6">
    <source>
        <dbReference type="ARBA" id="ARBA00022989"/>
    </source>
</evidence>
<evidence type="ECO:0000256" key="9">
    <source>
        <dbReference type="SAM" id="MobiDB-lite"/>
    </source>
</evidence>
<keyword evidence="7" id="KW-0496">Mitochondrion</keyword>
<feature type="compositionally biased region" description="Polar residues" evidence="9">
    <location>
        <begin position="116"/>
        <end position="128"/>
    </location>
</feature>
<evidence type="ECO:0000256" key="8">
    <source>
        <dbReference type="ARBA" id="ARBA00023136"/>
    </source>
</evidence>
<dbReference type="OrthoDB" id="14603at2759"/>
<comment type="similarity">
    <text evidence="2">Belongs to the COX20 family.</text>
</comment>
<feature type="transmembrane region" description="Helical" evidence="10">
    <location>
        <begin position="69"/>
        <end position="88"/>
    </location>
</feature>
<sequence>MSTDAGSPSQPPTLPSRVPPPTGNIVYDSLQSAKHVTELPCARNALLAGIVSGAGMGVIRGMAAGPLMAGNWAVGTFALISLGSWHICQKQFADERRKLAQVIEAMPKRTIKENGAQPSSPAGNTPSS</sequence>
<feature type="compositionally biased region" description="Pro residues" evidence="9">
    <location>
        <begin position="9"/>
        <end position="22"/>
    </location>
</feature>
<evidence type="ECO:0000256" key="3">
    <source>
        <dbReference type="ARBA" id="ARBA00017689"/>
    </source>
</evidence>
<dbReference type="Proteomes" id="UP000053424">
    <property type="component" value="Unassembled WGS sequence"/>
</dbReference>
<proteinExistence type="inferred from homology"/>